<reference evidence="2" key="1">
    <citation type="journal article" date="2020" name="Nature">
        <title>Giant virus diversity and host interactions through global metagenomics.</title>
        <authorList>
            <person name="Schulz F."/>
            <person name="Roux S."/>
            <person name="Paez-Espino D."/>
            <person name="Jungbluth S."/>
            <person name="Walsh D.A."/>
            <person name="Denef V.J."/>
            <person name="McMahon K.D."/>
            <person name="Konstantinidis K.T."/>
            <person name="Eloe-Fadrosh E.A."/>
            <person name="Kyrpides N.C."/>
            <person name="Woyke T."/>
        </authorList>
    </citation>
    <scope>NUCLEOTIDE SEQUENCE</scope>
    <source>
        <strain evidence="2">GVMAG-M-3300023184-60</strain>
    </source>
</reference>
<accession>A0A6C0I8X2</accession>
<name>A0A6C0I8X2_9ZZZZ</name>
<sequence length="97" mass="10972">MQVSSNKDINIEGTEIIIINTTNISLCSIGILLLVKRIDKHIINIVMNRAIPAYLDCSEPRNTSLKFVVVVAAGILYIYSNMIERKIKNDNHINIYL</sequence>
<organism evidence="2">
    <name type="scientific">viral metagenome</name>
    <dbReference type="NCBI Taxonomy" id="1070528"/>
    <lineage>
        <taxon>unclassified sequences</taxon>
        <taxon>metagenomes</taxon>
        <taxon>organismal metagenomes</taxon>
    </lineage>
</organism>
<dbReference type="EMBL" id="MN740140">
    <property type="protein sequence ID" value="QHT89404.1"/>
    <property type="molecule type" value="Genomic_DNA"/>
</dbReference>
<keyword evidence="1" id="KW-1133">Transmembrane helix</keyword>
<dbReference type="AlphaFoldDB" id="A0A6C0I8X2"/>
<feature type="transmembrane region" description="Helical" evidence="1">
    <location>
        <begin position="16"/>
        <end position="35"/>
    </location>
</feature>
<keyword evidence="1" id="KW-0812">Transmembrane</keyword>
<evidence type="ECO:0000256" key="1">
    <source>
        <dbReference type="SAM" id="Phobius"/>
    </source>
</evidence>
<proteinExistence type="predicted"/>
<keyword evidence="1" id="KW-0472">Membrane</keyword>
<evidence type="ECO:0000313" key="2">
    <source>
        <dbReference type="EMBL" id="QHT89404.1"/>
    </source>
</evidence>
<protein>
    <submittedName>
        <fullName evidence="2">Uncharacterized protein</fullName>
    </submittedName>
</protein>